<feature type="transmembrane region" description="Helical" evidence="6">
    <location>
        <begin position="53"/>
        <end position="72"/>
    </location>
</feature>
<comment type="caution">
    <text evidence="8">The sequence shown here is derived from an EMBL/GenBank/DDBJ whole genome shotgun (WGS) entry which is preliminary data.</text>
</comment>
<protein>
    <submittedName>
        <fullName evidence="8">MFS transporter</fullName>
    </submittedName>
</protein>
<evidence type="ECO:0000256" key="4">
    <source>
        <dbReference type="ARBA" id="ARBA00022989"/>
    </source>
</evidence>
<feature type="transmembrane region" description="Helical" evidence="6">
    <location>
        <begin position="217"/>
        <end position="241"/>
    </location>
</feature>
<keyword evidence="9" id="KW-1185">Reference proteome</keyword>
<dbReference type="GO" id="GO:0005886">
    <property type="term" value="C:plasma membrane"/>
    <property type="evidence" value="ECO:0007669"/>
    <property type="project" value="UniProtKB-SubCell"/>
</dbReference>
<feature type="transmembrane region" description="Helical" evidence="6">
    <location>
        <begin position="81"/>
        <end position="100"/>
    </location>
</feature>
<feature type="transmembrane region" description="Helical" evidence="6">
    <location>
        <begin position="167"/>
        <end position="189"/>
    </location>
</feature>
<comment type="subcellular location">
    <subcellularLocation>
        <location evidence="1">Membrane</location>
        <topology evidence="1">Multi-pass membrane protein</topology>
    </subcellularLocation>
</comment>
<dbReference type="Proteomes" id="UP000546464">
    <property type="component" value="Unassembled WGS sequence"/>
</dbReference>
<dbReference type="GO" id="GO:0022857">
    <property type="term" value="F:transmembrane transporter activity"/>
    <property type="evidence" value="ECO:0007669"/>
    <property type="project" value="InterPro"/>
</dbReference>
<keyword evidence="3 6" id="KW-0812">Transmembrane</keyword>
<feature type="transmembrane region" description="Helical" evidence="6">
    <location>
        <begin position="106"/>
        <end position="127"/>
    </location>
</feature>
<feature type="domain" description="Major facilitator superfamily (MFS) profile" evidence="7">
    <location>
        <begin position="15"/>
        <end position="393"/>
    </location>
</feature>
<keyword evidence="2" id="KW-0813">Transport</keyword>
<dbReference type="InterPro" id="IPR020846">
    <property type="entry name" value="MFS_dom"/>
</dbReference>
<evidence type="ECO:0000256" key="3">
    <source>
        <dbReference type="ARBA" id="ARBA00022692"/>
    </source>
</evidence>
<gene>
    <name evidence="8" type="ORF">H5P28_12575</name>
</gene>
<evidence type="ECO:0000256" key="6">
    <source>
        <dbReference type="SAM" id="Phobius"/>
    </source>
</evidence>
<feature type="transmembrane region" description="Helical" evidence="6">
    <location>
        <begin position="339"/>
        <end position="363"/>
    </location>
</feature>
<evidence type="ECO:0000256" key="2">
    <source>
        <dbReference type="ARBA" id="ARBA00022448"/>
    </source>
</evidence>
<evidence type="ECO:0000256" key="5">
    <source>
        <dbReference type="ARBA" id="ARBA00023136"/>
    </source>
</evidence>
<reference evidence="8 9" key="1">
    <citation type="submission" date="2020-07" db="EMBL/GenBank/DDBJ databases">
        <authorList>
            <person name="Feng X."/>
        </authorList>
    </citation>
    <scope>NUCLEOTIDE SEQUENCE [LARGE SCALE GENOMIC DNA]</scope>
    <source>
        <strain evidence="8 9">JCM31066</strain>
    </source>
</reference>
<feature type="transmembrane region" description="Helical" evidence="6">
    <location>
        <begin position="307"/>
        <end position="327"/>
    </location>
</feature>
<dbReference type="EMBL" id="JACHVB010000035">
    <property type="protein sequence ID" value="MBC2595094.1"/>
    <property type="molecule type" value="Genomic_DNA"/>
</dbReference>
<organism evidence="8 9">
    <name type="scientific">Ruficoccus amylovorans</name>
    <dbReference type="NCBI Taxonomy" id="1804625"/>
    <lineage>
        <taxon>Bacteria</taxon>
        <taxon>Pseudomonadati</taxon>
        <taxon>Verrucomicrobiota</taxon>
        <taxon>Opitutia</taxon>
        <taxon>Puniceicoccales</taxon>
        <taxon>Cerasicoccaceae</taxon>
        <taxon>Ruficoccus</taxon>
    </lineage>
</organism>
<keyword evidence="4 6" id="KW-1133">Transmembrane helix</keyword>
<dbReference type="AlphaFoldDB" id="A0A842HHQ3"/>
<evidence type="ECO:0000313" key="9">
    <source>
        <dbReference type="Proteomes" id="UP000546464"/>
    </source>
</evidence>
<feature type="transmembrane region" description="Helical" evidence="6">
    <location>
        <begin position="283"/>
        <end position="301"/>
    </location>
</feature>
<feature type="transmembrane region" description="Helical" evidence="6">
    <location>
        <begin position="139"/>
        <end position="161"/>
    </location>
</feature>
<proteinExistence type="predicted"/>
<dbReference type="PROSITE" id="PS50850">
    <property type="entry name" value="MFS"/>
    <property type="match status" value="1"/>
</dbReference>
<dbReference type="SUPFAM" id="SSF103473">
    <property type="entry name" value="MFS general substrate transporter"/>
    <property type="match status" value="1"/>
</dbReference>
<dbReference type="InterPro" id="IPR011701">
    <property type="entry name" value="MFS"/>
</dbReference>
<dbReference type="Gene3D" id="1.20.1720.10">
    <property type="entry name" value="Multidrug resistance protein D"/>
    <property type="match status" value="1"/>
</dbReference>
<keyword evidence="5 6" id="KW-0472">Membrane</keyword>
<name>A0A842HHQ3_9BACT</name>
<dbReference type="RefSeq" id="WP_185676057.1">
    <property type="nucleotide sequence ID" value="NZ_JACHVB010000035.1"/>
</dbReference>
<evidence type="ECO:0000259" key="7">
    <source>
        <dbReference type="PROSITE" id="PS50850"/>
    </source>
</evidence>
<sequence>MNEAQQQQQRPRRLLVLFLAMLSATPPLSTDMYLAAIPHIAEQWDAPISQINLSLVLWFVAFSVSLLFFGALSDRVGRRPVLLGGLLGFSIASALCAMATGPVWFILARILQGVTAAAPSAMTMAYCRDCFEGRVRQQMLAWIGIIISIAPMVAPSVGALILRVATWRIIFLLLSLVGLGLLAIAAFYFRESAAKLEGGGVVAAVKRYARLARNRNFVLANSSMCLLAAPMLGYVGIAGTVYMERYGLSEQTFGLLFAVAPLLSMSGAFTCTRLLQRFSDRQLIFASLCGSVTMSFILLALGNWHFAFFTLGASGFAFFAGLSRPLSNHLILEQVREDIGAASSTIIFTQFMAGAICMAITTAGWSRPVMAYALCILFMPGLILALWPFLMKRLRFQ</sequence>
<feature type="transmembrane region" description="Helical" evidence="6">
    <location>
        <begin position="253"/>
        <end position="271"/>
    </location>
</feature>
<dbReference type="InterPro" id="IPR036259">
    <property type="entry name" value="MFS_trans_sf"/>
</dbReference>
<dbReference type="Pfam" id="PF07690">
    <property type="entry name" value="MFS_1"/>
    <property type="match status" value="1"/>
</dbReference>
<evidence type="ECO:0000313" key="8">
    <source>
        <dbReference type="EMBL" id="MBC2595094.1"/>
    </source>
</evidence>
<dbReference type="PANTHER" id="PTHR42718">
    <property type="entry name" value="MAJOR FACILITATOR SUPERFAMILY MULTIDRUG TRANSPORTER MFSC"/>
    <property type="match status" value="1"/>
</dbReference>
<accession>A0A842HHQ3</accession>
<dbReference type="PANTHER" id="PTHR42718:SF9">
    <property type="entry name" value="MAJOR FACILITATOR SUPERFAMILY MULTIDRUG TRANSPORTER MFSC"/>
    <property type="match status" value="1"/>
</dbReference>
<feature type="transmembrane region" description="Helical" evidence="6">
    <location>
        <begin position="369"/>
        <end position="390"/>
    </location>
</feature>
<evidence type="ECO:0000256" key="1">
    <source>
        <dbReference type="ARBA" id="ARBA00004141"/>
    </source>
</evidence>